<dbReference type="Proteomes" id="UP000054485">
    <property type="component" value="Unassembled WGS sequence"/>
</dbReference>
<proteinExistence type="predicted"/>
<dbReference type="HOGENOM" id="CLU_2607609_0_0_1"/>
<sequence length="79" mass="9197">MQKKSDACSWTVQVSILPYGSAFGEDVAIGLRELISMSHFLRHLAPNNMKKAFPVYRFAKALYFKHLFSYMKVLRMSHR</sequence>
<evidence type="ECO:0000313" key="2">
    <source>
        <dbReference type="Proteomes" id="UP000054485"/>
    </source>
</evidence>
<organism evidence="1 2">
    <name type="scientific">Suillus luteus UH-Slu-Lm8-n1</name>
    <dbReference type="NCBI Taxonomy" id="930992"/>
    <lineage>
        <taxon>Eukaryota</taxon>
        <taxon>Fungi</taxon>
        <taxon>Dikarya</taxon>
        <taxon>Basidiomycota</taxon>
        <taxon>Agaricomycotina</taxon>
        <taxon>Agaricomycetes</taxon>
        <taxon>Agaricomycetidae</taxon>
        <taxon>Boletales</taxon>
        <taxon>Suillineae</taxon>
        <taxon>Suillaceae</taxon>
        <taxon>Suillus</taxon>
    </lineage>
</organism>
<dbReference type="AlphaFoldDB" id="A0A0D0AUH2"/>
<gene>
    <name evidence="1" type="ORF">CY34DRAFT_801680</name>
</gene>
<protein>
    <submittedName>
        <fullName evidence="1">Uncharacterized protein</fullName>
    </submittedName>
</protein>
<dbReference type="EMBL" id="KN835174">
    <property type="protein sequence ID" value="KIK45331.1"/>
    <property type="molecule type" value="Genomic_DNA"/>
</dbReference>
<dbReference type="InParanoid" id="A0A0D0AUH2"/>
<name>A0A0D0AUH2_9AGAM</name>
<reference evidence="1 2" key="1">
    <citation type="submission" date="2014-04" db="EMBL/GenBank/DDBJ databases">
        <authorList>
            <consortium name="DOE Joint Genome Institute"/>
            <person name="Kuo A."/>
            <person name="Ruytinx J."/>
            <person name="Rineau F."/>
            <person name="Colpaert J."/>
            <person name="Kohler A."/>
            <person name="Nagy L.G."/>
            <person name="Floudas D."/>
            <person name="Copeland A."/>
            <person name="Barry K.W."/>
            <person name="Cichocki N."/>
            <person name="Veneault-Fourrey C."/>
            <person name="LaButti K."/>
            <person name="Lindquist E.A."/>
            <person name="Lipzen A."/>
            <person name="Lundell T."/>
            <person name="Morin E."/>
            <person name="Murat C."/>
            <person name="Sun H."/>
            <person name="Tunlid A."/>
            <person name="Henrissat B."/>
            <person name="Grigoriev I.V."/>
            <person name="Hibbett D.S."/>
            <person name="Martin F."/>
            <person name="Nordberg H.P."/>
            <person name="Cantor M.N."/>
            <person name="Hua S.X."/>
        </authorList>
    </citation>
    <scope>NUCLEOTIDE SEQUENCE [LARGE SCALE GENOMIC DNA]</scope>
    <source>
        <strain evidence="1 2">UH-Slu-Lm8-n1</strain>
    </source>
</reference>
<keyword evidence="2" id="KW-1185">Reference proteome</keyword>
<evidence type="ECO:0000313" key="1">
    <source>
        <dbReference type="EMBL" id="KIK45331.1"/>
    </source>
</evidence>
<accession>A0A0D0AUH2</accession>
<reference evidence="2" key="2">
    <citation type="submission" date="2015-01" db="EMBL/GenBank/DDBJ databases">
        <title>Evolutionary Origins and Diversification of the Mycorrhizal Mutualists.</title>
        <authorList>
            <consortium name="DOE Joint Genome Institute"/>
            <consortium name="Mycorrhizal Genomics Consortium"/>
            <person name="Kohler A."/>
            <person name="Kuo A."/>
            <person name="Nagy L.G."/>
            <person name="Floudas D."/>
            <person name="Copeland A."/>
            <person name="Barry K.W."/>
            <person name="Cichocki N."/>
            <person name="Veneault-Fourrey C."/>
            <person name="LaButti K."/>
            <person name="Lindquist E.A."/>
            <person name="Lipzen A."/>
            <person name="Lundell T."/>
            <person name="Morin E."/>
            <person name="Murat C."/>
            <person name="Riley R."/>
            <person name="Ohm R."/>
            <person name="Sun H."/>
            <person name="Tunlid A."/>
            <person name="Henrissat B."/>
            <person name="Grigoriev I.V."/>
            <person name="Hibbett D.S."/>
            <person name="Martin F."/>
        </authorList>
    </citation>
    <scope>NUCLEOTIDE SEQUENCE [LARGE SCALE GENOMIC DNA]</scope>
    <source>
        <strain evidence="2">UH-Slu-Lm8-n1</strain>
    </source>
</reference>